<evidence type="ECO:0000256" key="2">
    <source>
        <dbReference type="ARBA" id="ARBA00007375"/>
    </source>
</evidence>
<protein>
    <submittedName>
        <fullName evidence="7">Membrane protein YhhN</fullName>
    </submittedName>
</protein>
<evidence type="ECO:0000256" key="6">
    <source>
        <dbReference type="SAM" id="Phobius"/>
    </source>
</evidence>
<proteinExistence type="inferred from homology"/>
<evidence type="ECO:0000256" key="3">
    <source>
        <dbReference type="ARBA" id="ARBA00022692"/>
    </source>
</evidence>
<dbReference type="InterPro" id="IPR012506">
    <property type="entry name" value="TMEM86B-like"/>
</dbReference>
<sequence length="227" mass="24888">MTQIETAPSTRTRTRWWGFWLYAAVSLFHVAALTFGWSPVEYPSKLVLMPALAFAVLWALRGTRWSLDAALLLLAIGFSWLGDGAATFFPFVDETLIPMLACFGIAHLLYIALFVRPAARRPVARWSLVYIAWWIGMLILLWPHLGGLAVAVAVYGLVLGGTAAASTRGNLLTTVGGAFFLASDTILSIRLFWPDPTLFAGGWVMLTYTLGQGLLAVGLVTLLRRQD</sequence>
<keyword evidence="4 6" id="KW-1133">Transmembrane helix</keyword>
<name>A0AA40VLJ7_9MICO</name>
<feature type="transmembrane region" description="Helical" evidence="6">
    <location>
        <begin position="95"/>
        <end position="116"/>
    </location>
</feature>
<dbReference type="AlphaFoldDB" id="A0AA40VLJ7"/>
<dbReference type="GO" id="GO:0016020">
    <property type="term" value="C:membrane"/>
    <property type="evidence" value="ECO:0007669"/>
    <property type="project" value="UniProtKB-SubCell"/>
</dbReference>
<comment type="similarity">
    <text evidence="2">Belongs to the TMEM86 family.</text>
</comment>
<dbReference type="EMBL" id="JACIFH010000001">
    <property type="protein sequence ID" value="MBB4139456.1"/>
    <property type="molecule type" value="Genomic_DNA"/>
</dbReference>
<dbReference type="Pfam" id="PF07947">
    <property type="entry name" value="YhhN"/>
    <property type="match status" value="1"/>
</dbReference>
<comment type="subcellular location">
    <subcellularLocation>
        <location evidence="1">Membrane</location>
        <topology evidence="1">Multi-pass membrane protein</topology>
    </subcellularLocation>
</comment>
<evidence type="ECO:0000256" key="4">
    <source>
        <dbReference type="ARBA" id="ARBA00022989"/>
    </source>
</evidence>
<dbReference type="Proteomes" id="UP000549113">
    <property type="component" value="Unassembled WGS sequence"/>
</dbReference>
<reference evidence="7 8" key="1">
    <citation type="submission" date="2020-08" db="EMBL/GenBank/DDBJ databases">
        <title>Sequencing the genomes of 1000 actinobacteria strains.</title>
        <authorList>
            <person name="Klenk H.-P."/>
        </authorList>
    </citation>
    <scope>NUCLEOTIDE SEQUENCE [LARGE SCALE GENOMIC DNA]</scope>
    <source>
        <strain evidence="7 8">DSM 19600</strain>
    </source>
</reference>
<feature type="transmembrane region" description="Helical" evidence="6">
    <location>
        <begin position="172"/>
        <end position="193"/>
    </location>
</feature>
<keyword evidence="5 6" id="KW-0472">Membrane</keyword>
<feature type="transmembrane region" description="Helical" evidence="6">
    <location>
        <begin position="148"/>
        <end position="165"/>
    </location>
</feature>
<comment type="caution">
    <text evidence="7">The sequence shown here is derived from an EMBL/GenBank/DDBJ whole genome shotgun (WGS) entry which is preliminary data.</text>
</comment>
<accession>A0AA40VLJ7</accession>
<dbReference type="PANTHER" id="PTHR31885">
    <property type="entry name" value="GH04784P"/>
    <property type="match status" value="1"/>
</dbReference>
<dbReference type="GO" id="GO:0016787">
    <property type="term" value="F:hydrolase activity"/>
    <property type="evidence" value="ECO:0007669"/>
    <property type="project" value="TreeGrafter"/>
</dbReference>
<keyword evidence="3 6" id="KW-0812">Transmembrane</keyword>
<evidence type="ECO:0000256" key="1">
    <source>
        <dbReference type="ARBA" id="ARBA00004141"/>
    </source>
</evidence>
<feature type="transmembrane region" description="Helical" evidence="6">
    <location>
        <begin position="199"/>
        <end position="223"/>
    </location>
</feature>
<feature type="transmembrane region" description="Helical" evidence="6">
    <location>
        <begin position="16"/>
        <end position="36"/>
    </location>
</feature>
<dbReference type="RefSeq" id="WP_248198918.1">
    <property type="nucleotide sequence ID" value="NZ_BAABCO010000001.1"/>
</dbReference>
<dbReference type="PANTHER" id="PTHR31885:SF6">
    <property type="entry name" value="GH04784P"/>
    <property type="match status" value="1"/>
</dbReference>
<evidence type="ECO:0000313" key="8">
    <source>
        <dbReference type="Proteomes" id="UP000549113"/>
    </source>
</evidence>
<gene>
    <name evidence="7" type="ORF">BKA10_001250</name>
</gene>
<keyword evidence="8" id="KW-1185">Reference proteome</keyword>
<evidence type="ECO:0000313" key="7">
    <source>
        <dbReference type="EMBL" id="MBB4139456.1"/>
    </source>
</evidence>
<evidence type="ECO:0000256" key="5">
    <source>
        <dbReference type="ARBA" id="ARBA00023136"/>
    </source>
</evidence>
<feature type="transmembrane region" description="Helical" evidence="6">
    <location>
        <begin position="67"/>
        <end position="89"/>
    </location>
</feature>
<organism evidence="7 8">
    <name type="scientific">Microbacterium invictum</name>
    <dbReference type="NCBI Taxonomy" id="515415"/>
    <lineage>
        <taxon>Bacteria</taxon>
        <taxon>Bacillati</taxon>
        <taxon>Actinomycetota</taxon>
        <taxon>Actinomycetes</taxon>
        <taxon>Micrococcales</taxon>
        <taxon>Microbacteriaceae</taxon>
        <taxon>Microbacterium</taxon>
    </lineage>
</organism>
<feature type="transmembrane region" description="Helical" evidence="6">
    <location>
        <begin position="42"/>
        <end position="60"/>
    </location>
</feature>
<feature type="transmembrane region" description="Helical" evidence="6">
    <location>
        <begin position="123"/>
        <end position="142"/>
    </location>
</feature>